<dbReference type="Proteomes" id="UP001314205">
    <property type="component" value="Unassembled WGS sequence"/>
</dbReference>
<accession>A0AAV1KL49</accession>
<reference evidence="1 2" key="1">
    <citation type="submission" date="2023-11" db="EMBL/GenBank/DDBJ databases">
        <authorList>
            <person name="Hedman E."/>
            <person name="Englund M."/>
            <person name="Stromberg M."/>
            <person name="Nyberg Akerstrom W."/>
            <person name="Nylinder S."/>
            <person name="Jareborg N."/>
            <person name="Kallberg Y."/>
            <person name="Kronander E."/>
        </authorList>
    </citation>
    <scope>NUCLEOTIDE SEQUENCE [LARGE SCALE GENOMIC DNA]</scope>
</reference>
<evidence type="ECO:0000313" key="2">
    <source>
        <dbReference type="Proteomes" id="UP001314205"/>
    </source>
</evidence>
<gene>
    <name evidence="1" type="ORF">PARMNEM_LOCUS5140</name>
</gene>
<organism evidence="1 2">
    <name type="scientific">Parnassius mnemosyne</name>
    <name type="common">clouded apollo</name>
    <dbReference type="NCBI Taxonomy" id="213953"/>
    <lineage>
        <taxon>Eukaryota</taxon>
        <taxon>Metazoa</taxon>
        <taxon>Ecdysozoa</taxon>
        <taxon>Arthropoda</taxon>
        <taxon>Hexapoda</taxon>
        <taxon>Insecta</taxon>
        <taxon>Pterygota</taxon>
        <taxon>Neoptera</taxon>
        <taxon>Endopterygota</taxon>
        <taxon>Lepidoptera</taxon>
        <taxon>Glossata</taxon>
        <taxon>Ditrysia</taxon>
        <taxon>Papilionoidea</taxon>
        <taxon>Papilionidae</taxon>
        <taxon>Parnassiinae</taxon>
        <taxon>Parnassini</taxon>
        <taxon>Parnassius</taxon>
        <taxon>Driopa</taxon>
    </lineage>
</organism>
<protein>
    <submittedName>
        <fullName evidence="1">Uncharacterized protein</fullName>
    </submittedName>
</protein>
<evidence type="ECO:0000313" key="1">
    <source>
        <dbReference type="EMBL" id="CAK1583790.1"/>
    </source>
</evidence>
<comment type="caution">
    <text evidence="1">The sequence shown here is derived from an EMBL/GenBank/DDBJ whole genome shotgun (WGS) entry which is preliminary data.</text>
</comment>
<proteinExistence type="predicted"/>
<name>A0AAV1KL49_9NEOP</name>
<keyword evidence="2" id="KW-1185">Reference proteome</keyword>
<sequence length="70" mass="7742">MQIIVSVAGDLLRCLMKKMNVGYKKYYKTAQVTKLIDNVSQRSEGCDLEQEGILDNLEEPESAGGYLSVG</sequence>
<dbReference type="AlphaFoldDB" id="A0AAV1KL49"/>
<dbReference type="EMBL" id="CAVLGL010000057">
    <property type="protein sequence ID" value="CAK1583790.1"/>
    <property type="molecule type" value="Genomic_DNA"/>
</dbReference>